<keyword evidence="9 12" id="KW-0472">Membrane</keyword>
<keyword evidence="7 11" id="KW-0406">Ion transport</keyword>
<keyword evidence="5 11" id="KW-0375">Hydrogen ion transport</keyword>
<dbReference type="GO" id="GO:0045259">
    <property type="term" value="C:proton-transporting ATP synthase complex"/>
    <property type="evidence" value="ECO:0007669"/>
    <property type="project" value="UniProtKB-UniRule"/>
</dbReference>
<evidence type="ECO:0000256" key="9">
    <source>
        <dbReference type="ARBA" id="ARBA00023136"/>
    </source>
</evidence>
<sequence>MSAPAASVRKVSSLFQISRYAFLGLGVVYGAVHANTLKKNAEERKAEAAYGNRIKLIQSARDAWEVKKAQKANSSGAPNFEDPNFDVEAWFNTLA</sequence>
<name>A0A1R1YCC5_9FUNG</name>
<evidence type="ECO:0000313" key="14">
    <source>
        <dbReference type="Proteomes" id="UP000187283"/>
    </source>
</evidence>
<dbReference type="AlphaFoldDB" id="A0A1R1YCC5"/>
<protein>
    <recommendedName>
        <fullName evidence="11">ATP synthase F(0) complex subunit e, mitochondrial</fullName>
    </recommendedName>
</protein>
<dbReference type="GO" id="GO:0015078">
    <property type="term" value="F:proton transmembrane transporter activity"/>
    <property type="evidence" value="ECO:0007669"/>
    <property type="project" value="InterPro"/>
</dbReference>
<comment type="caution">
    <text evidence="13">The sequence shown here is derived from an EMBL/GenBank/DDBJ whole genome shotgun (WGS) entry which is preliminary data.</text>
</comment>
<dbReference type="Proteomes" id="UP000187283">
    <property type="component" value="Unassembled WGS sequence"/>
</dbReference>
<feature type="transmembrane region" description="Helical" evidence="12">
    <location>
        <begin position="20"/>
        <end position="37"/>
    </location>
</feature>
<evidence type="ECO:0000256" key="1">
    <source>
        <dbReference type="ARBA" id="ARBA00004273"/>
    </source>
</evidence>
<keyword evidence="14" id="KW-1185">Reference proteome</keyword>
<evidence type="ECO:0000256" key="2">
    <source>
        <dbReference type="ARBA" id="ARBA00007333"/>
    </source>
</evidence>
<dbReference type="Pfam" id="PF05680">
    <property type="entry name" value="ATP-synt_E"/>
    <property type="match status" value="1"/>
</dbReference>
<evidence type="ECO:0000256" key="3">
    <source>
        <dbReference type="ARBA" id="ARBA00022448"/>
    </source>
</evidence>
<keyword evidence="12" id="KW-0812">Transmembrane</keyword>
<comment type="similarity">
    <text evidence="2 11">Belongs to the ATPase e subunit family.</text>
</comment>
<keyword evidence="6 11" id="KW-0999">Mitochondrion inner membrane</keyword>
<dbReference type="STRING" id="133412.A0A1R1YCC5"/>
<keyword evidence="8 11" id="KW-0496">Mitochondrion</keyword>
<evidence type="ECO:0000256" key="6">
    <source>
        <dbReference type="ARBA" id="ARBA00022792"/>
    </source>
</evidence>
<comment type="subcellular location">
    <subcellularLocation>
        <location evidence="1 11">Mitochondrion inner membrane</location>
    </subcellularLocation>
</comment>
<gene>
    <name evidence="13" type="ORF">AYI70_g1509</name>
</gene>
<proteinExistence type="inferred from homology"/>
<accession>A0A1R1YCC5</accession>
<keyword evidence="3 11" id="KW-0813">Transport</keyword>
<evidence type="ECO:0000256" key="10">
    <source>
        <dbReference type="ARBA" id="ARBA00023310"/>
    </source>
</evidence>
<dbReference type="GO" id="GO:0015986">
    <property type="term" value="P:proton motive force-driven ATP synthesis"/>
    <property type="evidence" value="ECO:0007669"/>
    <property type="project" value="InterPro"/>
</dbReference>
<evidence type="ECO:0000313" key="13">
    <source>
        <dbReference type="EMBL" id="OMJ24564.1"/>
    </source>
</evidence>
<evidence type="ECO:0000256" key="8">
    <source>
        <dbReference type="ARBA" id="ARBA00023128"/>
    </source>
</evidence>
<keyword evidence="10 11" id="KW-0066">ATP synthesis</keyword>
<keyword evidence="12" id="KW-1133">Transmembrane helix</keyword>
<comment type="function">
    <text evidence="11">Subunit e, of the mitochondrial membrane ATP synthase complex (F(1)F(0) ATP synthase or Complex V) that produces ATP from ADP in the presence of a proton gradient across the membrane which is generated by electron transport complexes of the respiratory chain. ATP synthase complex consist of a soluble F(1) head domain - the catalytic core - and a membrane F(1) domain - the membrane proton channel. These two domains are linked by a central stalk rotating inside the F(1) region and a stationary peripheral stalk. During catalysis, ATP synthesis in the catalytic domain of F(1) is coupled via a rotary mechanism of the central stalk subunits to proton translocation. In vivo, can only synthesize ATP although its ATP hydrolase activity can be activated artificially in vitro. Part of the complex F(0) domain.</text>
</comment>
<evidence type="ECO:0000256" key="7">
    <source>
        <dbReference type="ARBA" id="ARBA00023065"/>
    </source>
</evidence>
<organism evidence="13 14">
    <name type="scientific">Smittium culicis</name>
    <dbReference type="NCBI Taxonomy" id="133412"/>
    <lineage>
        <taxon>Eukaryota</taxon>
        <taxon>Fungi</taxon>
        <taxon>Fungi incertae sedis</taxon>
        <taxon>Zoopagomycota</taxon>
        <taxon>Kickxellomycotina</taxon>
        <taxon>Harpellomycetes</taxon>
        <taxon>Harpellales</taxon>
        <taxon>Legeriomycetaceae</taxon>
        <taxon>Smittium</taxon>
    </lineage>
</organism>
<evidence type="ECO:0000256" key="4">
    <source>
        <dbReference type="ARBA" id="ARBA00022547"/>
    </source>
</evidence>
<comment type="subunit">
    <text evidence="11">F-type ATPases have 2 components, CF(1) - the catalytic core - and CF(0) - the membrane proton channel. CF(1) and CF(0) have multiple subunits.</text>
</comment>
<dbReference type="InterPro" id="IPR008386">
    <property type="entry name" value="ATP_synth_F0_esu_mt"/>
</dbReference>
<evidence type="ECO:0000256" key="12">
    <source>
        <dbReference type="SAM" id="Phobius"/>
    </source>
</evidence>
<reference evidence="13 14" key="1">
    <citation type="submission" date="2017-01" db="EMBL/GenBank/DDBJ databases">
        <authorList>
            <person name="Mah S.A."/>
            <person name="Swanson W.J."/>
            <person name="Moy G.W."/>
            <person name="Vacquier V.D."/>
        </authorList>
    </citation>
    <scope>NUCLEOTIDE SEQUENCE [LARGE SCALE GENOMIC DNA]</scope>
    <source>
        <strain evidence="13 14">GSMNP</strain>
    </source>
</reference>
<dbReference type="GO" id="GO:0005743">
    <property type="term" value="C:mitochondrial inner membrane"/>
    <property type="evidence" value="ECO:0007669"/>
    <property type="project" value="UniProtKB-SubCell"/>
</dbReference>
<keyword evidence="4 11" id="KW-0138">CF(0)</keyword>
<evidence type="ECO:0000256" key="5">
    <source>
        <dbReference type="ARBA" id="ARBA00022781"/>
    </source>
</evidence>
<evidence type="ECO:0000256" key="11">
    <source>
        <dbReference type="RuleBase" id="RU367005"/>
    </source>
</evidence>
<dbReference type="OrthoDB" id="2125027at2759"/>
<dbReference type="EMBL" id="LSSN01000321">
    <property type="protein sequence ID" value="OMJ24564.1"/>
    <property type="molecule type" value="Genomic_DNA"/>
</dbReference>